<dbReference type="InterPro" id="IPR011650">
    <property type="entry name" value="Peptidase_M20_dimer"/>
</dbReference>
<dbReference type="Gene3D" id="3.40.630.10">
    <property type="entry name" value="Zn peptidases"/>
    <property type="match status" value="1"/>
</dbReference>
<evidence type="ECO:0000256" key="8">
    <source>
        <dbReference type="ARBA" id="ARBA00022833"/>
    </source>
</evidence>
<feature type="domain" description="Peptidase M20 dimerisation" evidence="10">
    <location>
        <begin position="225"/>
        <end position="324"/>
    </location>
</feature>
<evidence type="ECO:0000256" key="2">
    <source>
        <dbReference type="ARBA" id="ARBA00005691"/>
    </source>
</evidence>
<protein>
    <submittedName>
        <fullName evidence="11">Acetylornithine deacetylase</fullName>
    </submittedName>
</protein>
<organism evidence="11 12">
    <name type="scientific">Bosea lathyri</name>
    <dbReference type="NCBI Taxonomy" id="1036778"/>
    <lineage>
        <taxon>Bacteria</taxon>
        <taxon>Pseudomonadati</taxon>
        <taxon>Pseudomonadota</taxon>
        <taxon>Alphaproteobacteria</taxon>
        <taxon>Hyphomicrobiales</taxon>
        <taxon>Boseaceae</taxon>
        <taxon>Bosea</taxon>
    </lineage>
</organism>
<dbReference type="Proteomes" id="UP000236743">
    <property type="component" value="Unassembled WGS sequence"/>
</dbReference>
<keyword evidence="8" id="KW-0862">Zinc</keyword>
<evidence type="ECO:0000256" key="6">
    <source>
        <dbReference type="ARBA" id="ARBA00022723"/>
    </source>
</evidence>
<keyword evidence="7" id="KW-0378">Hydrolase</keyword>
<sequence length="436" mass="46389">MRHGQYSADPVATFGMDCREVRKDARRGQPALIECRHPHSACRTRLAHQADGRRLMTVETVLADLVAFPSVCRTPNGAIVDHVRAFLSGHGVESTILPGPEGDRSNLFATIGPQLPGGVVLSAHLDVVPAPPEGWLGDPFSLRRDGDRLIGRGAVDMKGFVACVLASVPMLVARKLERPIHIALSYDEEVGCIGVRHMIARLPELCAQPQGCIVGEPSGLHPVLRHKGKIAQRVTVNGKAGHSSRPDLGDNAIHYASQLISAVHAEALKHADEGPFAPAFAPPYSTLQVGTIQGGASINIVPARCVFEVEARAIAGQQPAELLAFLPGEAERIRLAAERTGHNVAFGFETMSDYPPLELPEGDPLVALTEAVSMMPRQQAVSFGTEAGLFQAAGIPAIVCGPGDVNRAHKPEEYITDGELAGAMAMIARLADRLEG</sequence>
<evidence type="ECO:0000313" key="12">
    <source>
        <dbReference type="Proteomes" id="UP000236743"/>
    </source>
</evidence>
<comment type="cofactor">
    <cofactor evidence="1">
        <name>Zn(2+)</name>
        <dbReference type="ChEBI" id="CHEBI:29105"/>
    </cofactor>
</comment>
<dbReference type="Gene3D" id="3.30.70.360">
    <property type="match status" value="1"/>
</dbReference>
<dbReference type="InterPro" id="IPR002933">
    <property type="entry name" value="Peptidase_M20"/>
</dbReference>
<evidence type="ECO:0000256" key="1">
    <source>
        <dbReference type="ARBA" id="ARBA00001947"/>
    </source>
</evidence>
<dbReference type="EMBL" id="FNUY01000001">
    <property type="protein sequence ID" value="SEF43360.1"/>
    <property type="molecule type" value="Genomic_DNA"/>
</dbReference>
<dbReference type="NCBIfam" id="NF005710">
    <property type="entry name" value="PRK07522.1"/>
    <property type="match status" value="1"/>
</dbReference>
<evidence type="ECO:0000259" key="10">
    <source>
        <dbReference type="Pfam" id="PF07687"/>
    </source>
</evidence>
<evidence type="ECO:0000256" key="7">
    <source>
        <dbReference type="ARBA" id="ARBA00022801"/>
    </source>
</evidence>
<name>A0A1H5RYR7_9HYPH</name>
<dbReference type="InterPro" id="IPR001261">
    <property type="entry name" value="ArgE/DapE_CS"/>
</dbReference>
<comment type="similarity">
    <text evidence="2">Belongs to the peptidase M20A family. ArgE subfamily.</text>
</comment>
<keyword evidence="4" id="KW-0055">Arginine biosynthesis</keyword>
<evidence type="ECO:0000313" key="11">
    <source>
        <dbReference type="EMBL" id="SEF43360.1"/>
    </source>
</evidence>
<proteinExistence type="inferred from homology"/>
<keyword evidence="9" id="KW-0170">Cobalt</keyword>
<evidence type="ECO:0000256" key="9">
    <source>
        <dbReference type="ARBA" id="ARBA00023285"/>
    </source>
</evidence>
<keyword evidence="3" id="KW-0963">Cytoplasm</keyword>
<dbReference type="CDD" id="cd03894">
    <property type="entry name" value="M20_ArgE"/>
    <property type="match status" value="1"/>
</dbReference>
<evidence type="ECO:0000256" key="4">
    <source>
        <dbReference type="ARBA" id="ARBA00022571"/>
    </source>
</evidence>
<dbReference type="NCBIfam" id="TIGR01892">
    <property type="entry name" value="AcOrn-deacetyl"/>
    <property type="match status" value="1"/>
</dbReference>
<dbReference type="PANTHER" id="PTHR43808:SF31">
    <property type="entry name" value="N-ACETYL-L-CITRULLINE DEACETYLASE"/>
    <property type="match status" value="1"/>
</dbReference>
<reference evidence="11 12" key="1">
    <citation type="submission" date="2016-10" db="EMBL/GenBank/DDBJ databases">
        <authorList>
            <person name="de Groot N.N."/>
        </authorList>
    </citation>
    <scope>NUCLEOTIDE SEQUENCE [LARGE SCALE GENOMIC DNA]</scope>
    <source>
        <strain evidence="11 12">DSM 26656</strain>
    </source>
</reference>
<dbReference type="PANTHER" id="PTHR43808">
    <property type="entry name" value="ACETYLORNITHINE DEACETYLASE"/>
    <property type="match status" value="1"/>
</dbReference>
<dbReference type="GO" id="GO:0008777">
    <property type="term" value="F:acetylornithine deacetylase activity"/>
    <property type="evidence" value="ECO:0007669"/>
    <property type="project" value="TreeGrafter"/>
</dbReference>
<dbReference type="Pfam" id="PF07687">
    <property type="entry name" value="M20_dimer"/>
    <property type="match status" value="1"/>
</dbReference>
<accession>A0A1H5RYR7</accession>
<evidence type="ECO:0000256" key="3">
    <source>
        <dbReference type="ARBA" id="ARBA00022490"/>
    </source>
</evidence>
<dbReference type="InterPro" id="IPR050072">
    <property type="entry name" value="Peptidase_M20A"/>
</dbReference>
<dbReference type="SUPFAM" id="SSF53187">
    <property type="entry name" value="Zn-dependent exopeptidases"/>
    <property type="match status" value="1"/>
</dbReference>
<keyword evidence="12" id="KW-1185">Reference proteome</keyword>
<dbReference type="Pfam" id="PF01546">
    <property type="entry name" value="Peptidase_M20"/>
    <property type="match status" value="1"/>
</dbReference>
<gene>
    <name evidence="11" type="ORF">SAMN04488115_10173</name>
</gene>
<dbReference type="InterPro" id="IPR036264">
    <property type="entry name" value="Bact_exopeptidase_dim_dom"/>
</dbReference>
<evidence type="ECO:0000256" key="5">
    <source>
        <dbReference type="ARBA" id="ARBA00022605"/>
    </source>
</evidence>
<dbReference type="InterPro" id="IPR010169">
    <property type="entry name" value="AcOrn-deacetyl"/>
</dbReference>
<dbReference type="PROSITE" id="PS00759">
    <property type="entry name" value="ARGE_DAPE_CPG2_2"/>
    <property type="match status" value="1"/>
</dbReference>
<keyword evidence="6" id="KW-0479">Metal-binding</keyword>
<dbReference type="GO" id="GO:0046872">
    <property type="term" value="F:metal ion binding"/>
    <property type="evidence" value="ECO:0007669"/>
    <property type="project" value="UniProtKB-KW"/>
</dbReference>
<keyword evidence="5" id="KW-0028">Amino-acid biosynthesis</keyword>
<dbReference type="AlphaFoldDB" id="A0A1H5RYR7"/>
<dbReference type="SUPFAM" id="SSF55031">
    <property type="entry name" value="Bacterial exopeptidase dimerisation domain"/>
    <property type="match status" value="1"/>
</dbReference>
<dbReference type="GO" id="GO:0006526">
    <property type="term" value="P:L-arginine biosynthetic process"/>
    <property type="evidence" value="ECO:0007669"/>
    <property type="project" value="UniProtKB-KW"/>
</dbReference>